<evidence type="ECO:0000313" key="3">
    <source>
        <dbReference type="Proteomes" id="UP000033858"/>
    </source>
</evidence>
<dbReference type="AlphaFoldDB" id="A0A0G0WPI9"/>
<name>A0A0G0WPI9_9BACT</name>
<evidence type="ECO:0000313" key="2">
    <source>
        <dbReference type="EMBL" id="KKR86405.1"/>
    </source>
</evidence>
<keyword evidence="1" id="KW-0732">Signal</keyword>
<protein>
    <submittedName>
        <fullName evidence="2">Uncharacterized protein</fullName>
    </submittedName>
</protein>
<dbReference type="Proteomes" id="UP000033858">
    <property type="component" value="Unassembled WGS sequence"/>
</dbReference>
<dbReference type="EMBL" id="LCAE01000016">
    <property type="protein sequence ID" value="KKR86405.1"/>
    <property type="molecule type" value="Genomic_DNA"/>
</dbReference>
<comment type="caution">
    <text evidence="2">The sequence shown here is derived from an EMBL/GenBank/DDBJ whole genome shotgun (WGS) entry which is preliminary data.</text>
</comment>
<gene>
    <name evidence="2" type="ORF">UU32_C0016G0012</name>
</gene>
<feature type="chain" id="PRO_5002535110" evidence="1">
    <location>
        <begin position="22"/>
        <end position="141"/>
    </location>
</feature>
<feature type="signal peptide" evidence="1">
    <location>
        <begin position="1"/>
        <end position="21"/>
    </location>
</feature>
<feature type="non-terminal residue" evidence="2">
    <location>
        <position position="141"/>
    </location>
</feature>
<evidence type="ECO:0000256" key="1">
    <source>
        <dbReference type="SAM" id="SignalP"/>
    </source>
</evidence>
<sequence>MFLIPALAAAFLIILPGEVRAAAGGIQSCTASSTCVIGEFLYDDTSAPINNATCTIVSYDPNDAEFLNTSMSTPTQSDGWYSKSFAAPATTGLYRTTVSCVVSGDTLTIDKSFEVVAAASTPASSSDIASAVWGYSTRTVS</sequence>
<organism evidence="2 3">
    <name type="scientific">Candidatus Woesebacteria bacterium GW2011_GWB1_41_10</name>
    <dbReference type="NCBI Taxonomy" id="1618577"/>
    <lineage>
        <taxon>Bacteria</taxon>
        <taxon>Candidatus Woeseibacteriota</taxon>
    </lineage>
</organism>
<accession>A0A0G0WPI9</accession>
<reference evidence="2 3" key="1">
    <citation type="journal article" date="2015" name="Nature">
        <title>rRNA introns, odd ribosomes, and small enigmatic genomes across a large radiation of phyla.</title>
        <authorList>
            <person name="Brown C.T."/>
            <person name="Hug L.A."/>
            <person name="Thomas B.C."/>
            <person name="Sharon I."/>
            <person name="Castelle C.J."/>
            <person name="Singh A."/>
            <person name="Wilkins M.J."/>
            <person name="Williams K.H."/>
            <person name="Banfield J.F."/>
        </authorList>
    </citation>
    <scope>NUCLEOTIDE SEQUENCE [LARGE SCALE GENOMIC DNA]</scope>
</reference>
<proteinExistence type="predicted"/>